<dbReference type="SMART" id="SM00213">
    <property type="entry name" value="UBQ"/>
    <property type="match status" value="3"/>
</dbReference>
<feature type="compositionally biased region" description="Polar residues" evidence="1">
    <location>
        <begin position="1"/>
        <end position="10"/>
    </location>
</feature>
<dbReference type="InterPro" id="IPR029071">
    <property type="entry name" value="Ubiquitin-like_domsf"/>
</dbReference>
<dbReference type="PROSITE" id="PS50053">
    <property type="entry name" value="UBIQUITIN_2"/>
    <property type="match status" value="3"/>
</dbReference>
<proteinExistence type="predicted"/>
<feature type="compositionally biased region" description="Acidic residues" evidence="1">
    <location>
        <begin position="20"/>
        <end position="31"/>
    </location>
</feature>
<evidence type="ECO:0000256" key="1">
    <source>
        <dbReference type="SAM" id="MobiDB-lite"/>
    </source>
</evidence>
<name>A0A0V0JBB2_SCHSO</name>
<dbReference type="InterPro" id="IPR000626">
    <property type="entry name" value="Ubiquitin-like_dom"/>
</dbReference>
<feature type="non-terminal residue" evidence="3">
    <location>
        <position position="1"/>
    </location>
</feature>
<dbReference type="PANTHER" id="PTHR10666">
    <property type="entry name" value="UBIQUITIN"/>
    <property type="match status" value="1"/>
</dbReference>
<feature type="compositionally biased region" description="Low complexity" evidence="1">
    <location>
        <begin position="52"/>
        <end position="66"/>
    </location>
</feature>
<evidence type="ECO:0000313" key="3">
    <source>
        <dbReference type="EMBL" id="JAP62972.1"/>
    </source>
</evidence>
<feature type="domain" description="Ubiquitin-like" evidence="2">
    <location>
        <begin position="331"/>
        <end position="406"/>
    </location>
</feature>
<dbReference type="EMBL" id="GEEE01000253">
    <property type="protein sequence ID" value="JAP62972.1"/>
    <property type="molecule type" value="Transcribed_RNA"/>
</dbReference>
<gene>
    <name evidence="3" type="primary">UBB</name>
    <name evidence="3" type="ORF">TR158661</name>
</gene>
<feature type="domain" description="Ubiquitin-like" evidence="2">
    <location>
        <begin position="70"/>
        <end position="135"/>
    </location>
</feature>
<evidence type="ECO:0000259" key="2">
    <source>
        <dbReference type="PROSITE" id="PS50053"/>
    </source>
</evidence>
<reference evidence="3" key="1">
    <citation type="submission" date="2016-01" db="EMBL/GenBank/DDBJ databases">
        <title>Reference transcriptome for the parasite Schistocephalus solidus: insights into the molecular evolution of parasitism.</title>
        <authorList>
            <person name="Hebert F.O."/>
            <person name="Grambauer S."/>
            <person name="Barber I."/>
            <person name="Landry C.R."/>
            <person name="Aubin-Horth N."/>
        </authorList>
    </citation>
    <scope>NUCLEOTIDE SEQUENCE</scope>
</reference>
<accession>A0A0V0JBB2</accession>
<dbReference type="Pfam" id="PF00240">
    <property type="entry name" value="ubiquitin"/>
    <property type="match status" value="3"/>
</dbReference>
<dbReference type="AlphaFoldDB" id="A0A0V0JBB2"/>
<dbReference type="CDD" id="cd17039">
    <property type="entry name" value="Ubl_ubiquitin_like"/>
    <property type="match status" value="2"/>
</dbReference>
<dbReference type="Gene3D" id="3.10.20.90">
    <property type="entry name" value="Phosphatidylinositol 3-kinase Catalytic Subunit, Chain A, domain 1"/>
    <property type="match status" value="4"/>
</dbReference>
<dbReference type="SUPFAM" id="SSF54236">
    <property type="entry name" value="Ubiquitin-like"/>
    <property type="match status" value="3"/>
</dbReference>
<sequence>QTPVLKTPQRTMVGERDVEMPEENEMPEDIEFTNPTEDPAGQNENQPEVQVDAASAHSTADATNATDQTIPITVMLPNSDAVNLSVNPDRPVRELQERINEIDQSLKDYYIIYSANKLEPDKTLADYNVQKSSTLWVHETPTALPNPSPDVKEEGRELANAGLKNVTVVMPDRSRVDVNVEPGMTVGDLNRKLAEQQGIAPNGQCLIHSGQQMEGHRYLKEYPIPEGSVIFVHRPQSNPAVQRQEEATNNLEAVVVVRGTGNRLRLPINPRSSNPMQDLSKQIEAATRIPAKEQEILFKGQSIGPGENLFQKKEFLKEPLVEVKRRVLDEMQIFLRNMQGKTKGVQTRSSATVRDLKESVRGLEGIPVNDQVLTCQGRTLQDISTLKQSRVGDGSTVQLTTRLKGGFTRLAME</sequence>
<protein>
    <submittedName>
        <fullName evidence="3">Polyubiquitin-B</fullName>
    </submittedName>
</protein>
<feature type="domain" description="Ubiquitin-like" evidence="2">
    <location>
        <begin position="164"/>
        <end position="239"/>
    </location>
</feature>
<feature type="region of interest" description="Disordered" evidence="1">
    <location>
        <begin position="1"/>
        <end position="66"/>
    </location>
</feature>
<organism evidence="3">
    <name type="scientific">Schistocephalus solidus</name>
    <name type="common">Tapeworm</name>
    <dbReference type="NCBI Taxonomy" id="70667"/>
    <lineage>
        <taxon>Eukaryota</taxon>
        <taxon>Metazoa</taxon>
        <taxon>Spiralia</taxon>
        <taxon>Lophotrochozoa</taxon>
        <taxon>Platyhelminthes</taxon>
        <taxon>Cestoda</taxon>
        <taxon>Eucestoda</taxon>
        <taxon>Diphyllobothriidea</taxon>
        <taxon>Diphyllobothriidae</taxon>
        <taxon>Schistocephalus</taxon>
    </lineage>
</organism>
<dbReference type="InterPro" id="IPR050158">
    <property type="entry name" value="Ubiquitin_ubiquitin-like"/>
</dbReference>